<sequence length="455" mass="47487">MTRLTEDAGETSRNISAQRETKRISDLWLHEVYTVHLAANTCHGEGVRSPAFHLPPLYDGLVPGANRQHRRFELIVTSDSAYAHGVELDPEGRPLARTGSGKQTADLLKGTSQSALAALHDASIGQVSEAQQVSFYWQIGLSCLLALFFATLVLLILFAFICRRRNRLRRDELSGKRKHTSTISSLPPGVGSSASPTSAGLLTPHATAALQHQHLGPNNGRLPVNGCSSSASSPNNNNYGFTVAPSTFADTSLIAGAMGQRSLASVDSTTNPAFHLTPLLSAMPTTSATPVVAMGQSLDDHANWPGVSLALSGLGLGMAGLETSSVGELIESMGNGALLSTPVSRSHLPHVPVPPGFPPPTVQHHLAAAAMAAAMQTGASFPGLYPVPQPAPRPSAGANDLVEPVDLRQMDLIAQSDPTIGLLSDEAGGYAVPVVPSPAYSTGSTALASGNTCRF</sequence>
<protein>
    <submittedName>
        <fullName evidence="3">Uncharacterized protein</fullName>
    </submittedName>
</protein>
<dbReference type="EMBL" id="CAAALY010246083">
    <property type="protein sequence ID" value="VEL33613.1"/>
    <property type="molecule type" value="Genomic_DNA"/>
</dbReference>
<evidence type="ECO:0000313" key="4">
    <source>
        <dbReference type="Proteomes" id="UP000784294"/>
    </source>
</evidence>
<comment type="caution">
    <text evidence="3">The sequence shown here is derived from an EMBL/GenBank/DDBJ whole genome shotgun (WGS) entry which is preliminary data.</text>
</comment>
<proteinExistence type="predicted"/>
<feature type="region of interest" description="Disordered" evidence="1">
    <location>
        <begin position="172"/>
        <end position="198"/>
    </location>
</feature>
<evidence type="ECO:0000256" key="1">
    <source>
        <dbReference type="SAM" id="MobiDB-lite"/>
    </source>
</evidence>
<dbReference type="AlphaFoldDB" id="A0A448XCL9"/>
<organism evidence="3 4">
    <name type="scientific">Protopolystoma xenopodis</name>
    <dbReference type="NCBI Taxonomy" id="117903"/>
    <lineage>
        <taxon>Eukaryota</taxon>
        <taxon>Metazoa</taxon>
        <taxon>Spiralia</taxon>
        <taxon>Lophotrochozoa</taxon>
        <taxon>Platyhelminthes</taxon>
        <taxon>Monogenea</taxon>
        <taxon>Polyopisthocotylea</taxon>
        <taxon>Polystomatidea</taxon>
        <taxon>Polystomatidae</taxon>
        <taxon>Protopolystoma</taxon>
    </lineage>
</organism>
<evidence type="ECO:0000256" key="2">
    <source>
        <dbReference type="SAM" id="Phobius"/>
    </source>
</evidence>
<keyword evidence="2" id="KW-0472">Membrane</keyword>
<name>A0A448XCL9_9PLAT</name>
<feature type="transmembrane region" description="Helical" evidence="2">
    <location>
        <begin position="135"/>
        <end position="161"/>
    </location>
</feature>
<keyword evidence="4" id="KW-1185">Reference proteome</keyword>
<keyword evidence="2" id="KW-1133">Transmembrane helix</keyword>
<dbReference type="Proteomes" id="UP000784294">
    <property type="component" value="Unassembled WGS sequence"/>
</dbReference>
<reference evidence="3" key="1">
    <citation type="submission" date="2018-11" db="EMBL/GenBank/DDBJ databases">
        <authorList>
            <consortium name="Pathogen Informatics"/>
        </authorList>
    </citation>
    <scope>NUCLEOTIDE SEQUENCE</scope>
</reference>
<evidence type="ECO:0000313" key="3">
    <source>
        <dbReference type="EMBL" id="VEL33613.1"/>
    </source>
</evidence>
<accession>A0A448XCL9</accession>
<keyword evidence="2" id="KW-0812">Transmembrane</keyword>
<gene>
    <name evidence="3" type="ORF">PXEA_LOCUS27053</name>
</gene>